<dbReference type="AlphaFoldDB" id="A0A644TCG2"/>
<sequence length="439" mass="48536">MKLSKSILHIVFLWVLLASLPAQPEISQKQDIAIFSLGYYGWNIPYQALGSIDGEIQKVFSDLGRFTILGVTQRFSSSDVNSFIETVKRSKQSDFVMPEKFQFGESFLTEGEFNRLIGAFIVVVPVVVEFNSYFDIKNLRYHTKIKTNITFIDIASGGSVLAIKTVESSGSNDRNQYESIHSAISSIPAQLQYEVRSIPQFQINTRILSVRGSTVKLQMGSDMGIRKGDEYAIIESAKVEGFDDLRESGLIVVKDVGREISTGEVLYKSIKLSKDTQLREIPRLGSEVDLYLHSIGDSSAGSLLPGLRATASRGFYAFRPFVAAQIPVGLISSFLIVEIFPVNVLMGAEYLINLGRLSFAPSAAFGISYFSVTSPWVTTDTEFLSHVGIQAALRLAYLLGRNSRIFADLGYESWIAITDLFGNRSYSGLMIGGGFTFKL</sequence>
<comment type="caution">
    <text evidence="1">The sequence shown here is derived from an EMBL/GenBank/DDBJ whole genome shotgun (WGS) entry which is preliminary data.</text>
</comment>
<evidence type="ECO:0000313" key="1">
    <source>
        <dbReference type="EMBL" id="MPL64469.1"/>
    </source>
</evidence>
<organism evidence="1">
    <name type="scientific">bioreactor metagenome</name>
    <dbReference type="NCBI Taxonomy" id="1076179"/>
    <lineage>
        <taxon>unclassified sequences</taxon>
        <taxon>metagenomes</taxon>
        <taxon>ecological metagenomes</taxon>
    </lineage>
</organism>
<reference evidence="1" key="1">
    <citation type="submission" date="2019-08" db="EMBL/GenBank/DDBJ databases">
        <authorList>
            <person name="Kucharzyk K."/>
            <person name="Murdoch R.W."/>
            <person name="Higgins S."/>
            <person name="Loffler F."/>
        </authorList>
    </citation>
    <scope>NUCLEOTIDE SEQUENCE</scope>
</reference>
<gene>
    <name evidence="1" type="ORF">SDC9_10124</name>
</gene>
<name>A0A644TCG2_9ZZZZ</name>
<protein>
    <submittedName>
        <fullName evidence="1">Uncharacterized protein</fullName>
    </submittedName>
</protein>
<dbReference type="EMBL" id="VSSQ01000025">
    <property type="protein sequence ID" value="MPL64469.1"/>
    <property type="molecule type" value="Genomic_DNA"/>
</dbReference>
<proteinExistence type="predicted"/>
<accession>A0A644TCG2</accession>